<feature type="region of interest" description="Disordered" evidence="1">
    <location>
        <begin position="14"/>
        <end position="48"/>
    </location>
</feature>
<keyword evidence="3" id="KW-1185">Reference proteome</keyword>
<dbReference type="RefSeq" id="XP_007391827.1">
    <property type="nucleotide sequence ID" value="XM_007391765.1"/>
</dbReference>
<reference evidence="2 3" key="1">
    <citation type="journal article" date="2012" name="BMC Genomics">
        <title>Comparative genomics of the white-rot fungi, Phanerochaete carnosa and P. chrysosporium, to elucidate the genetic basis of the distinct wood types they colonize.</title>
        <authorList>
            <person name="Suzuki H."/>
            <person name="MacDonald J."/>
            <person name="Syed K."/>
            <person name="Salamov A."/>
            <person name="Hori C."/>
            <person name="Aerts A."/>
            <person name="Henrissat B."/>
            <person name="Wiebenga A."/>
            <person name="vanKuyk P.A."/>
            <person name="Barry K."/>
            <person name="Lindquist E."/>
            <person name="LaButti K."/>
            <person name="Lapidus A."/>
            <person name="Lucas S."/>
            <person name="Coutinho P."/>
            <person name="Gong Y."/>
            <person name="Samejima M."/>
            <person name="Mahadevan R."/>
            <person name="Abou-Zaid M."/>
            <person name="de Vries R.P."/>
            <person name="Igarashi K."/>
            <person name="Yadav J.S."/>
            <person name="Grigoriev I.V."/>
            <person name="Master E.R."/>
        </authorList>
    </citation>
    <scope>NUCLEOTIDE SEQUENCE [LARGE SCALE GENOMIC DNA]</scope>
    <source>
        <strain evidence="2 3">HHB-10118-sp</strain>
    </source>
</reference>
<feature type="region of interest" description="Disordered" evidence="1">
    <location>
        <begin position="206"/>
        <end position="248"/>
    </location>
</feature>
<dbReference type="OrthoDB" id="5378975at2759"/>
<feature type="compositionally biased region" description="Pro residues" evidence="1">
    <location>
        <begin position="216"/>
        <end position="230"/>
    </location>
</feature>
<evidence type="ECO:0000313" key="3">
    <source>
        <dbReference type="Proteomes" id="UP000008370"/>
    </source>
</evidence>
<dbReference type="Pfam" id="PF17104">
    <property type="entry name" value="YBL010C_LAA2"/>
    <property type="match status" value="1"/>
</dbReference>
<proteinExistence type="predicted"/>
<organism evidence="2 3">
    <name type="scientific">Phanerochaete carnosa (strain HHB-10118-sp)</name>
    <name type="common">White-rot fungus</name>
    <name type="synonym">Peniophora carnosa</name>
    <dbReference type="NCBI Taxonomy" id="650164"/>
    <lineage>
        <taxon>Eukaryota</taxon>
        <taxon>Fungi</taxon>
        <taxon>Dikarya</taxon>
        <taxon>Basidiomycota</taxon>
        <taxon>Agaricomycotina</taxon>
        <taxon>Agaricomycetes</taxon>
        <taxon>Polyporales</taxon>
        <taxon>Phanerochaetaceae</taxon>
        <taxon>Phanerochaete</taxon>
    </lineage>
</organism>
<dbReference type="PANTHER" id="PTHR38698:SF1">
    <property type="entry name" value="FUNGAL PROTEIN"/>
    <property type="match status" value="1"/>
</dbReference>
<protein>
    <submittedName>
        <fullName evidence="2">Uncharacterized protein</fullName>
    </submittedName>
</protein>
<sequence length="372" mass="40382">MDDDLDLGASVWSTTGRLSVSLPPPTFSEPSPALSSSQDGFDDFDEFGTPAETIAASSEGADDDFGDFGDFGEVAHAADVPAFDDSAFQESISTPRPSNGWRPLRVDPTSTRDDLQQQIDSILRPLWSGDNPSFFTDDPIRQSEGLSQVLVTRESRQLYDLLLPATQPSFKPVNWTRSRIRRQHLITLGIPVNLDEVLPRAGPKLPTLEIHTRPTSAPPAPYTAPVPRPSAPVSRVGTPRSGTPQPGVRSTALAAAQTKLGPQPELDEAKINELLSIDTGATFCHTNLPVRLTRETDSLLLAPVDRLNKHIADLKEHTASTSTLLTYLLQMRDALQQDSETYNKVIGELVGEAQKIKTGKRTGSLRRGSGMA</sequence>
<evidence type="ECO:0000313" key="2">
    <source>
        <dbReference type="EMBL" id="EKM59259.1"/>
    </source>
</evidence>
<dbReference type="Proteomes" id="UP000008370">
    <property type="component" value="Unassembled WGS sequence"/>
</dbReference>
<dbReference type="KEGG" id="pco:PHACADRAFT_181253"/>
<dbReference type="PANTHER" id="PTHR38698">
    <property type="entry name" value="EXPRESSED PROTEIN"/>
    <property type="match status" value="1"/>
</dbReference>
<dbReference type="HOGENOM" id="CLU_731781_0_0_1"/>
<accession>K5WJF0</accession>
<dbReference type="EMBL" id="JH930469">
    <property type="protein sequence ID" value="EKM59259.1"/>
    <property type="molecule type" value="Genomic_DNA"/>
</dbReference>
<name>K5WJF0_PHACS</name>
<dbReference type="InParanoid" id="K5WJF0"/>
<gene>
    <name evidence="2" type="ORF">PHACADRAFT_181253</name>
</gene>
<dbReference type="InterPro" id="IPR031355">
    <property type="entry name" value="YBL010C/LAA2-like"/>
</dbReference>
<dbReference type="AlphaFoldDB" id="K5WJF0"/>
<feature type="region of interest" description="Disordered" evidence="1">
    <location>
        <begin position="90"/>
        <end position="111"/>
    </location>
</feature>
<evidence type="ECO:0000256" key="1">
    <source>
        <dbReference type="SAM" id="MobiDB-lite"/>
    </source>
</evidence>
<dbReference type="GeneID" id="18910004"/>
<dbReference type="STRING" id="650164.K5WJF0"/>